<dbReference type="InterPro" id="IPR001124">
    <property type="entry name" value="Lipid-bd_serum_glycop_C"/>
</dbReference>
<keyword evidence="3" id="KW-1133">Transmembrane helix</keyword>
<comment type="similarity">
    <text evidence="1">Belongs to the BPI/LBP/Plunc superfamily. BPI/LBP family.</text>
</comment>
<dbReference type="InterPro" id="IPR017943">
    <property type="entry name" value="Bactericidal_perm-incr_a/b_dom"/>
</dbReference>
<feature type="transmembrane region" description="Helical" evidence="3">
    <location>
        <begin position="33"/>
        <end position="53"/>
    </location>
</feature>
<organism evidence="6 7">
    <name type="scientific">Tegillarca granosa</name>
    <name type="common">Malaysian cockle</name>
    <name type="synonym">Anadara granosa</name>
    <dbReference type="NCBI Taxonomy" id="220873"/>
    <lineage>
        <taxon>Eukaryota</taxon>
        <taxon>Metazoa</taxon>
        <taxon>Spiralia</taxon>
        <taxon>Lophotrochozoa</taxon>
        <taxon>Mollusca</taxon>
        <taxon>Bivalvia</taxon>
        <taxon>Autobranchia</taxon>
        <taxon>Pteriomorphia</taxon>
        <taxon>Arcoida</taxon>
        <taxon>Arcoidea</taxon>
        <taxon>Arcidae</taxon>
        <taxon>Tegillarca</taxon>
    </lineage>
</organism>
<keyword evidence="3" id="KW-0472">Membrane</keyword>
<name>A0ABQ9EGT5_TEGGR</name>
<dbReference type="PANTHER" id="PTHR10504">
    <property type="entry name" value="BACTERICIDAL PERMEABILITY-INCREASING BPI PROTEIN-RELATED"/>
    <property type="match status" value="1"/>
</dbReference>
<comment type="caution">
    <text evidence="6">The sequence shown here is derived from an EMBL/GenBank/DDBJ whole genome shotgun (WGS) entry which is preliminary data.</text>
</comment>
<evidence type="ECO:0000256" key="2">
    <source>
        <dbReference type="ARBA" id="ARBA00023157"/>
    </source>
</evidence>
<dbReference type="PANTHER" id="PTHR10504:SF131">
    <property type="entry name" value="BPI2 DOMAIN-CONTAINING PROTEIN"/>
    <property type="match status" value="1"/>
</dbReference>
<dbReference type="Pfam" id="PF01273">
    <property type="entry name" value="LBP_BPI_CETP"/>
    <property type="match status" value="1"/>
</dbReference>
<dbReference type="Proteomes" id="UP001217089">
    <property type="component" value="Unassembled WGS sequence"/>
</dbReference>
<evidence type="ECO:0000259" key="5">
    <source>
        <dbReference type="SMART" id="SM00329"/>
    </source>
</evidence>
<dbReference type="SUPFAM" id="SSF55394">
    <property type="entry name" value="Bactericidal permeability-increasing protein, BPI"/>
    <property type="match status" value="2"/>
</dbReference>
<evidence type="ECO:0000259" key="4">
    <source>
        <dbReference type="SMART" id="SM00328"/>
    </source>
</evidence>
<protein>
    <submittedName>
        <fullName evidence="6">Uncharacterized protein</fullName>
    </submittedName>
</protein>
<feature type="domain" description="Lipid-binding serum glycoprotein N-terminal" evidence="4">
    <location>
        <begin position="60"/>
        <end position="258"/>
    </location>
</feature>
<dbReference type="SMART" id="SM00329">
    <property type="entry name" value="BPI2"/>
    <property type="match status" value="1"/>
</dbReference>
<sequence length="484" mass="53510">MLNIETRKTHGFFRNTTHLNGNLQVKPYCLKMATLFVTCLLVCLFCAYTTLAVNPGIKARVTTGAVNQVNQIALNLLVSKIQGSRVDDQKGKAHHVHYELSNLMVTRFVKPQASVTFAPSKGKVISDHGHFDVKVLRISFSLTIGIGADANGKPTITTSGCSTGIGSVHLNIHGGKSKYLNLFKSTVESNIKHSLQKKLCDTINGEVNTNAKAILSKLSVSYDFLGNFTFDYRLLSKPAIQKNYVEFYNKGEVFWKQDKSEAPFQAPVMPSLNATNKMVYVVMTDYSFKTFAYQAQKHGYFTYNVSAQNVPVEDRSYFNTTCKGGKCIGTLIPQIAKRYPNQQVSLQLSMSSIPNISINGQLQVSCQGQVSMYVQNSVHLLTLNSTITLAGNFSISKQKIFATVEKTTVKSKVSNSSIGTINALTLLLIDTTVNGLMKTELKGRNNICNRHFVQGQKHIFEEHSTDFAKRQGETLLITAGKDIE</sequence>
<dbReference type="Gene3D" id="3.15.10.10">
    <property type="entry name" value="Bactericidal permeability-increasing protein, domain 1"/>
    <property type="match status" value="1"/>
</dbReference>
<dbReference type="SMART" id="SM00328">
    <property type="entry name" value="BPI1"/>
    <property type="match status" value="1"/>
</dbReference>
<dbReference type="EMBL" id="JARBDR010000903">
    <property type="protein sequence ID" value="KAJ8304488.1"/>
    <property type="molecule type" value="Genomic_DNA"/>
</dbReference>
<proteinExistence type="inferred from homology"/>
<accession>A0ABQ9EGT5</accession>
<evidence type="ECO:0000313" key="7">
    <source>
        <dbReference type="Proteomes" id="UP001217089"/>
    </source>
</evidence>
<keyword evidence="3" id="KW-0812">Transmembrane</keyword>
<gene>
    <name evidence="6" type="ORF">KUTeg_018071</name>
</gene>
<keyword evidence="2" id="KW-1015">Disulfide bond</keyword>
<dbReference type="Pfam" id="PF02886">
    <property type="entry name" value="LBP_BPI_CETP_C"/>
    <property type="match status" value="1"/>
</dbReference>
<dbReference type="Gene3D" id="3.15.20.10">
    <property type="entry name" value="Bactericidal permeability-increasing protein, domain 2"/>
    <property type="match status" value="1"/>
</dbReference>
<keyword evidence="7" id="KW-1185">Reference proteome</keyword>
<evidence type="ECO:0000256" key="3">
    <source>
        <dbReference type="SAM" id="Phobius"/>
    </source>
</evidence>
<dbReference type="InterPro" id="IPR032942">
    <property type="entry name" value="BPI/LBP/Plunc"/>
</dbReference>
<feature type="domain" description="Lipid-binding serum glycoprotein C-terminal" evidence="5">
    <location>
        <begin position="273"/>
        <end position="479"/>
    </location>
</feature>
<dbReference type="InterPro" id="IPR017942">
    <property type="entry name" value="Lipid-bd_serum_glycop_N"/>
</dbReference>
<reference evidence="6 7" key="1">
    <citation type="submission" date="2022-12" db="EMBL/GenBank/DDBJ databases">
        <title>Chromosome-level genome of Tegillarca granosa.</title>
        <authorList>
            <person name="Kim J."/>
        </authorList>
    </citation>
    <scope>NUCLEOTIDE SEQUENCE [LARGE SCALE GENOMIC DNA]</scope>
    <source>
        <strain evidence="6">Teg-2019</strain>
        <tissue evidence="6">Adductor muscle</tissue>
    </source>
</reference>
<evidence type="ECO:0000256" key="1">
    <source>
        <dbReference type="ARBA" id="ARBA00007292"/>
    </source>
</evidence>
<evidence type="ECO:0000313" key="6">
    <source>
        <dbReference type="EMBL" id="KAJ8304488.1"/>
    </source>
</evidence>